<keyword evidence="2" id="KW-1185">Reference proteome</keyword>
<reference evidence="1 2" key="1">
    <citation type="submission" date="2024-01" db="EMBL/GenBank/DDBJ databases">
        <title>The genomes of 5 underutilized Papilionoideae crops provide insights into root nodulation and disease resistanc.</title>
        <authorList>
            <person name="Jiang F."/>
        </authorList>
    </citation>
    <scope>NUCLEOTIDE SEQUENCE [LARGE SCALE GENOMIC DNA]</scope>
    <source>
        <strain evidence="1">JINMINGXINNONG_FW02</strain>
        <tissue evidence="1">Leaves</tissue>
    </source>
</reference>
<protein>
    <submittedName>
        <fullName evidence="1">Uncharacterized protein</fullName>
    </submittedName>
</protein>
<accession>A0AAN9REJ3</accession>
<comment type="caution">
    <text evidence="1">The sequence shown here is derived from an EMBL/GenBank/DDBJ whole genome shotgun (WGS) entry which is preliminary data.</text>
</comment>
<organism evidence="1 2">
    <name type="scientific">Phaseolus coccineus</name>
    <name type="common">Scarlet runner bean</name>
    <name type="synonym">Phaseolus multiflorus</name>
    <dbReference type="NCBI Taxonomy" id="3886"/>
    <lineage>
        <taxon>Eukaryota</taxon>
        <taxon>Viridiplantae</taxon>
        <taxon>Streptophyta</taxon>
        <taxon>Embryophyta</taxon>
        <taxon>Tracheophyta</taxon>
        <taxon>Spermatophyta</taxon>
        <taxon>Magnoliopsida</taxon>
        <taxon>eudicotyledons</taxon>
        <taxon>Gunneridae</taxon>
        <taxon>Pentapetalae</taxon>
        <taxon>rosids</taxon>
        <taxon>fabids</taxon>
        <taxon>Fabales</taxon>
        <taxon>Fabaceae</taxon>
        <taxon>Papilionoideae</taxon>
        <taxon>50 kb inversion clade</taxon>
        <taxon>NPAAA clade</taxon>
        <taxon>indigoferoid/millettioid clade</taxon>
        <taxon>Phaseoleae</taxon>
        <taxon>Phaseolus</taxon>
    </lineage>
</organism>
<dbReference type="AlphaFoldDB" id="A0AAN9REJ3"/>
<evidence type="ECO:0000313" key="2">
    <source>
        <dbReference type="Proteomes" id="UP001374584"/>
    </source>
</evidence>
<dbReference type="Proteomes" id="UP001374584">
    <property type="component" value="Unassembled WGS sequence"/>
</dbReference>
<sequence length="91" mass="10343">MLPLCNEIFSEHFLPVFIVDFDIQILPNFVAWWVTVEKHFSSLLSFITLSHLAYASQQLSAANVDENDGKPFSQVNYEVAFPIFFTGLKTG</sequence>
<name>A0AAN9REJ3_PHACN</name>
<gene>
    <name evidence="1" type="ORF">VNO80_11586</name>
</gene>
<evidence type="ECO:0000313" key="1">
    <source>
        <dbReference type="EMBL" id="KAK7369546.1"/>
    </source>
</evidence>
<dbReference type="EMBL" id="JAYMYR010000004">
    <property type="protein sequence ID" value="KAK7369546.1"/>
    <property type="molecule type" value="Genomic_DNA"/>
</dbReference>
<proteinExistence type="predicted"/>